<reference evidence="3 4" key="1">
    <citation type="submission" date="2021-02" db="EMBL/GenBank/DDBJ databases">
        <title>Variation within the Batrachochytrium salamandrivorans European outbreak.</title>
        <authorList>
            <person name="Kelly M."/>
            <person name="Pasmans F."/>
            <person name="Shea T.P."/>
            <person name="Munoz J.F."/>
            <person name="Carranza S."/>
            <person name="Cuomo C.A."/>
            <person name="Martel A."/>
        </authorList>
    </citation>
    <scope>NUCLEOTIDE SEQUENCE [LARGE SCALE GENOMIC DNA]</scope>
    <source>
        <strain evidence="3 4">AMFP18/2</strain>
    </source>
</reference>
<comment type="caution">
    <text evidence="3">The sequence shown here is derived from an EMBL/GenBank/DDBJ whole genome shotgun (WGS) entry which is preliminary data.</text>
</comment>
<dbReference type="Proteomes" id="UP001648503">
    <property type="component" value="Unassembled WGS sequence"/>
</dbReference>
<feature type="region of interest" description="Disordered" evidence="1">
    <location>
        <begin position="30"/>
        <end position="69"/>
    </location>
</feature>
<protein>
    <submittedName>
        <fullName evidence="3">Uncharacterized protein</fullName>
    </submittedName>
</protein>
<organism evidence="3 4">
    <name type="scientific">Batrachochytrium salamandrivorans</name>
    <dbReference type="NCBI Taxonomy" id="1357716"/>
    <lineage>
        <taxon>Eukaryota</taxon>
        <taxon>Fungi</taxon>
        <taxon>Fungi incertae sedis</taxon>
        <taxon>Chytridiomycota</taxon>
        <taxon>Chytridiomycota incertae sedis</taxon>
        <taxon>Chytridiomycetes</taxon>
        <taxon>Rhizophydiales</taxon>
        <taxon>Rhizophydiales incertae sedis</taxon>
        <taxon>Batrachochytrium</taxon>
    </lineage>
</organism>
<keyword evidence="2" id="KW-0732">Signal</keyword>
<name>A0ABQ8FK79_9FUNG</name>
<gene>
    <name evidence="3" type="ORF">BASA50_003881</name>
</gene>
<accession>A0ABQ8FK79</accession>
<feature type="chain" id="PRO_5046892577" evidence="2">
    <location>
        <begin position="19"/>
        <end position="198"/>
    </location>
</feature>
<feature type="signal peptide" evidence="2">
    <location>
        <begin position="1"/>
        <end position="18"/>
    </location>
</feature>
<evidence type="ECO:0000313" key="4">
    <source>
        <dbReference type="Proteomes" id="UP001648503"/>
    </source>
</evidence>
<keyword evidence="4" id="KW-1185">Reference proteome</keyword>
<proteinExistence type="predicted"/>
<evidence type="ECO:0000313" key="3">
    <source>
        <dbReference type="EMBL" id="KAH6598267.1"/>
    </source>
</evidence>
<feature type="compositionally biased region" description="Acidic residues" evidence="1">
    <location>
        <begin position="44"/>
        <end position="53"/>
    </location>
</feature>
<evidence type="ECO:0000256" key="2">
    <source>
        <dbReference type="SAM" id="SignalP"/>
    </source>
</evidence>
<evidence type="ECO:0000256" key="1">
    <source>
        <dbReference type="SAM" id="MobiDB-lite"/>
    </source>
</evidence>
<dbReference type="EMBL" id="JAFCIX010000114">
    <property type="protein sequence ID" value="KAH6598267.1"/>
    <property type="molecule type" value="Genomic_DNA"/>
</dbReference>
<sequence length="198" mass="22576">MKFRALVVAAMVITSVNAVWHDIFKSCFKRGGSRSRSGSSECLLPDDDSDTPQEFEVTGYRGGNDPYDEDASKELADDPAMAYVNPDLACDLIIVKLYGVWGEADGLDQQLRESVPAIYKLIRKNADKDDLITQEIEEQFELESKGNRELQNIQAKYAAMMKEYYQTWNDFKGNECPIELHGWMAPEEMIKVGYLLRW</sequence>